<reference evidence="1" key="1">
    <citation type="journal article" date="2023" name="G3 (Bethesda)">
        <title>Whole genome assembly and annotation of the endangered Caribbean coral Acropora cervicornis.</title>
        <authorList>
            <person name="Selwyn J.D."/>
            <person name="Vollmer S.V."/>
        </authorList>
    </citation>
    <scope>NUCLEOTIDE SEQUENCE</scope>
    <source>
        <strain evidence="1">K2</strain>
    </source>
</reference>
<accession>A0AAD9UUK8</accession>
<gene>
    <name evidence="1" type="ORF">P5673_028749</name>
</gene>
<evidence type="ECO:0008006" key="3">
    <source>
        <dbReference type="Google" id="ProtNLM"/>
    </source>
</evidence>
<dbReference type="PANTHER" id="PTHR33198">
    <property type="entry name" value="ANK_REP_REGION DOMAIN-CONTAINING PROTEIN-RELATED"/>
    <property type="match status" value="1"/>
</dbReference>
<evidence type="ECO:0000313" key="2">
    <source>
        <dbReference type="Proteomes" id="UP001249851"/>
    </source>
</evidence>
<sequence length="145" mass="17259">MDWRGGNLPETFRKFKRHCETVFAGPLIDEDEEVKVNYLKLSLGDEVQHIIDGFNLLAEEDKKLYSYWTKLQQYVRPKSNFRVARAQLRELKQKPDETVDSFMTRSRVLAEDCEYKDKEEQLIDTLISFNRCSQETTNQRQCRKT</sequence>
<reference evidence="1" key="2">
    <citation type="journal article" date="2023" name="Science">
        <title>Genomic signatures of disease resistance in endangered staghorn corals.</title>
        <authorList>
            <person name="Vollmer S.V."/>
            <person name="Selwyn J.D."/>
            <person name="Despard B.A."/>
            <person name="Roesel C.L."/>
        </authorList>
    </citation>
    <scope>NUCLEOTIDE SEQUENCE</scope>
    <source>
        <strain evidence="1">K2</strain>
    </source>
</reference>
<proteinExistence type="predicted"/>
<protein>
    <recommendedName>
        <fullName evidence="3">Retrotransposon gag domain-containing protein</fullName>
    </recommendedName>
</protein>
<evidence type="ECO:0000313" key="1">
    <source>
        <dbReference type="EMBL" id="KAK2550549.1"/>
    </source>
</evidence>
<organism evidence="1 2">
    <name type="scientific">Acropora cervicornis</name>
    <name type="common">Staghorn coral</name>
    <dbReference type="NCBI Taxonomy" id="6130"/>
    <lineage>
        <taxon>Eukaryota</taxon>
        <taxon>Metazoa</taxon>
        <taxon>Cnidaria</taxon>
        <taxon>Anthozoa</taxon>
        <taxon>Hexacorallia</taxon>
        <taxon>Scleractinia</taxon>
        <taxon>Astrocoeniina</taxon>
        <taxon>Acroporidae</taxon>
        <taxon>Acropora</taxon>
    </lineage>
</organism>
<name>A0AAD9UUK8_ACRCE</name>
<keyword evidence="2" id="KW-1185">Reference proteome</keyword>
<dbReference type="PANTHER" id="PTHR33198:SF20">
    <property type="entry name" value="RETROTRANSPOSON GAG DOMAIN-CONTAINING PROTEIN"/>
    <property type="match status" value="1"/>
</dbReference>
<dbReference type="AlphaFoldDB" id="A0AAD9UUK8"/>
<dbReference type="EMBL" id="JARQWQ010000109">
    <property type="protein sequence ID" value="KAK2550549.1"/>
    <property type="molecule type" value="Genomic_DNA"/>
</dbReference>
<dbReference type="Proteomes" id="UP001249851">
    <property type="component" value="Unassembled WGS sequence"/>
</dbReference>
<comment type="caution">
    <text evidence="1">The sequence shown here is derived from an EMBL/GenBank/DDBJ whole genome shotgun (WGS) entry which is preliminary data.</text>
</comment>